<evidence type="ECO:0000259" key="2">
    <source>
        <dbReference type="Pfam" id="PF04892"/>
    </source>
</evidence>
<feature type="transmembrane region" description="Helical" evidence="1">
    <location>
        <begin position="125"/>
        <end position="156"/>
    </location>
</feature>
<feature type="transmembrane region" description="Helical" evidence="1">
    <location>
        <begin position="91"/>
        <end position="113"/>
    </location>
</feature>
<dbReference type="KEGG" id="npy:NPRO_20260"/>
<dbReference type="NCBIfam" id="NF037970">
    <property type="entry name" value="vanZ_1"/>
    <property type="match status" value="1"/>
</dbReference>
<feature type="domain" description="VanZ-like" evidence="2">
    <location>
        <begin position="169"/>
        <end position="250"/>
    </location>
</feature>
<name>A0A809SAN2_9BACT</name>
<accession>A0A809SAN2</accession>
<keyword evidence="1" id="KW-0812">Transmembrane</keyword>
<sequence>MLARHSLPNVLLLTSMCFALALLGLFVVTPNQAEGRELPALVAANASMMFLWARAAQFRLHAAALFSGLPGLWALEAWTRDMGAQSTLVKYFPPLAAALGWVVAVGTLLHGFLGWRRGQPSSASVALFSICVLFALAVGGLSGEGGGAGGMIEWLIRTFDLSEPEAHRLVVAFRKSVHFLAYGLAAGCFFAAAAWTVSRHLAALLALAFATLIGAFDEARQGFSVGRTGSLADVGLDLAGATVFVALALFVYRGGRKQPFRQTVVQSIERTEEPPS</sequence>
<feature type="transmembrane region" description="Helical" evidence="1">
    <location>
        <begin position="59"/>
        <end position="79"/>
    </location>
</feature>
<protein>
    <recommendedName>
        <fullName evidence="2">VanZ-like domain-containing protein</fullName>
    </recommendedName>
</protein>
<keyword evidence="1" id="KW-1133">Transmembrane helix</keyword>
<feature type="transmembrane region" description="Helical" evidence="1">
    <location>
        <begin position="177"/>
        <end position="195"/>
    </location>
</feature>
<dbReference type="InterPro" id="IPR006976">
    <property type="entry name" value="VanZ-like"/>
</dbReference>
<evidence type="ECO:0000256" key="1">
    <source>
        <dbReference type="SAM" id="Phobius"/>
    </source>
</evidence>
<feature type="transmembrane region" description="Helical" evidence="1">
    <location>
        <begin position="231"/>
        <end position="252"/>
    </location>
</feature>
<dbReference type="EMBL" id="AP021858">
    <property type="protein sequence ID" value="BBO24431.1"/>
    <property type="molecule type" value="Genomic_DNA"/>
</dbReference>
<gene>
    <name evidence="3" type="ORF">NPRO_20260</name>
</gene>
<keyword evidence="1" id="KW-0472">Membrane</keyword>
<proteinExistence type="predicted"/>
<evidence type="ECO:0000313" key="3">
    <source>
        <dbReference type="EMBL" id="BBO24431.1"/>
    </source>
</evidence>
<dbReference type="Pfam" id="PF04892">
    <property type="entry name" value="VanZ"/>
    <property type="match status" value="1"/>
</dbReference>
<dbReference type="AlphaFoldDB" id="A0A809SAN2"/>
<dbReference type="Proteomes" id="UP000662873">
    <property type="component" value="Chromosome"/>
</dbReference>
<organism evidence="3 4">
    <name type="scientific">Candidatus Nitrosymbiomonas proteolyticus</name>
    <dbReference type="NCBI Taxonomy" id="2608984"/>
    <lineage>
        <taxon>Bacteria</taxon>
        <taxon>Bacillati</taxon>
        <taxon>Armatimonadota</taxon>
        <taxon>Armatimonadota incertae sedis</taxon>
        <taxon>Candidatus Nitrosymbiomonas</taxon>
    </lineage>
</organism>
<reference evidence="3" key="1">
    <citation type="journal article" name="DNA Res.">
        <title>The physiological potential of anammox bacteria as revealed by their core genome structure.</title>
        <authorList>
            <person name="Okubo T."/>
            <person name="Toyoda A."/>
            <person name="Fukuhara K."/>
            <person name="Uchiyama I."/>
            <person name="Harigaya Y."/>
            <person name="Kuroiwa M."/>
            <person name="Suzuki T."/>
            <person name="Murakami Y."/>
            <person name="Suwa Y."/>
            <person name="Takami H."/>
        </authorList>
    </citation>
    <scope>NUCLEOTIDE SEQUENCE</scope>
    <source>
        <strain evidence="3">317325-2</strain>
    </source>
</reference>
<evidence type="ECO:0000313" key="4">
    <source>
        <dbReference type="Proteomes" id="UP000662873"/>
    </source>
</evidence>